<comment type="caution">
    <text evidence="5">The sequence shown here is derived from an EMBL/GenBank/DDBJ whole genome shotgun (WGS) entry which is preliminary data.</text>
</comment>
<evidence type="ECO:0000259" key="4">
    <source>
        <dbReference type="Pfam" id="PF01370"/>
    </source>
</evidence>
<reference evidence="5 6" key="1">
    <citation type="submission" date="2020-05" db="EMBL/GenBank/DDBJ databases">
        <title>Azospirillum oleiclasticum sp. nov, a nitrogen-fixing and heavy crude oil-emulsifying bacterium isolated from the crude oil of Yumen Oilfield.</title>
        <authorList>
            <person name="Wu D."/>
            <person name="Cai M."/>
            <person name="Zhang X."/>
        </authorList>
    </citation>
    <scope>NUCLEOTIDE SEQUENCE [LARGE SCALE GENOMIC DNA]</scope>
    <source>
        <strain evidence="5 6">ROY-1-1-2</strain>
    </source>
</reference>
<organism evidence="5 6">
    <name type="scientific">Azospirillum oleiclasticum</name>
    <dbReference type="NCBI Taxonomy" id="2735135"/>
    <lineage>
        <taxon>Bacteria</taxon>
        <taxon>Pseudomonadati</taxon>
        <taxon>Pseudomonadota</taxon>
        <taxon>Alphaproteobacteria</taxon>
        <taxon>Rhodospirillales</taxon>
        <taxon>Azospirillaceae</taxon>
        <taxon>Azospirillum</taxon>
    </lineage>
</organism>
<feature type="domain" description="NAD-dependent epimerase/dehydratase" evidence="4">
    <location>
        <begin position="5"/>
        <end position="186"/>
    </location>
</feature>
<evidence type="ECO:0000256" key="3">
    <source>
        <dbReference type="ARBA" id="ARBA00023027"/>
    </source>
</evidence>
<evidence type="ECO:0000313" key="6">
    <source>
        <dbReference type="Proteomes" id="UP000584642"/>
    </source>
</evidence>
<keyword evidence="6" id="KW-1185">Reference proteome</keyword>
<keyword evidence="3" id="KW-0520">NAD</keyword>
<sequence>MTPTVLVSGAGGFVGREVLRRLTAQGVTATGLDLGDGPPGVPCRRGDATSFADVARAVRASGADTILALAALLPDATEGDPYRAATVNPAAAATAAEVARVLGLRRVVFASTIAVHGDQRGGEAVDEESPVRPNSLYGWSKAMAEAALARFREQGVDAVSLRLGFVFGPGRLRGVGAWADRFVADAVHSGRSHIPCRPEQEFLYSYVGWVADALAALALADRPEHAVYHSGGLTVTARDLAVALADAVPGTTTTFDADAAPLPFVTRADGSRLAALMGRSHPPLAACMTDHRDRVMVHIHDRSAVQGRTS</sequence>
<comment type="similarity">
    <text evidence="1">Belongs to the NAD(P)-dependent epimerase/dehydratase family.</text>
</comment>
<dbReference type="InterPro" id="IPR036291">
    <property type="entry name" value="NAD(P)-bd_dom_sf"/>
</dbReference>
<dbReference type="RefSeq" id="WP_180280189.1">
    <property type="nucleotide sequence ID" value="NZ_JABFDB010000001.1"/>
</dbReference>
<dbReference type="PANTHER" id="PTHR43103">
    <property type="entry name" value="NUCLEOSIDE-DIPHOSPHATE-SUGAR EPIMERASE"/>
    <property type="match status" value="1"/>
</dbReference>
<protein>
    <submittedName>
        <fullName evidence="5">NAD(P)-dependent oxidoreductase</fullName>
    </submittedName>
</protein>
<accession>A0ABX2T309</accession>
<dbReference type="EMBL" id="JABFDB010000001">
    <property type="protein sequence ID" value="NYZ18447.1"/>
    <property type="molecule type" value="Genomic_DNA"/>
</dbReference>
<dbReference type="InterPro" id="IPR001509">
    <property type="entry name" value="Epimerase_deHydtase"/>
</dbReference>
<evidence type="ECO:0000313" key="5">
    <source>
        <dbReference type="EMBL" id="NYZ18447.1"/>
    </source>
</evidence>
<dbReference type="PANTHER" id="PTHR43103:SF5">
    <property type="entry name" value="4-EPIMERASE, PUTATIVE (AFU_ORTHOLOGUE AFUA_7G00360)-RELATED"/>
    <property type="match status" value="1"/>
</dbReference>
<gene>
    <name evidence="5" type="ORF">HND93_01880</name>
</gene>
<dbReference type="CDD" id="cd08946">
    <property type="entry name" value="SDR_e"/>
    <property type="match status" value="1"/>
</dbReference>
<evidence type="ECO:0000256" key="2">
    <source>
        <dbReference type="ARBA" id="ARBA00023002"/>
    </source>
</evidence>
<name>A0ABX2T309_9PROT</name>
<keyword evidence="2" id="KW-0560">Oxidoreductase</keyword>
<dbReference type="Proteomes" id="UP000584642">
    <property type="component" value="Unassembled WGS sequence"/>
</dbReference>
<dbReference type="Pfam" id="PF01370">
    <property type="entry name" value="Epimerase"/>
    <property type="match status" value="1"/>
</dbReference>
<dbReference type="Gene3D" id="3.40.50.720">
    <property type="entry name" value="NAD(P)-binding Rossmann-like Domain"/>
    <property type="match status" value="1"/>
</dbReference>
<proteinExistence type="inferred from homology"/>
<dbReference type="SUPFAM" id="SSF51735">
    <property type="entry name" value="NAD(P)-binding Rossmann-fold domains"/>
    <property type="match status" value="1"/>
</dbReference>
<evidence type="ECO:0000256" key="1">
    <source>
        <dbReference type="ARBA" id="ARBA00007637"/>
    </source>
</evidence>